<reference evidence="1" key="2">
    <citation type="journal article" date="2023" name="Int. J. Mol. Sci.">
        <title>De Novo Assembly and Annotation of 11 Diverse Shrub Willow (Salix) Genomes Reveals Novel Gene Organization in Sex-Linked Regions.</title>
        <authorList>
            <person name="Hyden B."/>
            <person name="Feng K."/>
            <person name="Yates T.B."/>
            <person name="Jawdy S."/>
            <person name="Cereghino C."/>
            <person name="Smart L.B."/>
            <person name="Muchero W."/>
        </authorList>
    </citation>
    <scope>NUCLEOTIDE SEQUENCE</scope>
    <source>
        <tissue evidence="1">Shoot tip</tissue>
    </source>
</reference>
<comment type="caution">
    <text evidence="1">The sequence shown here is derived from an EMBL/GenBank/DDBJ whole genome shotgun (WGS) entry which is preliminary data.</text>
</comment>
<evidence type="ECO:0000313" key="2">
    <source>
        <dbReference type="Proteomes" id="UP001151752"/>
    </source>
</evidence>
<accession>A0A9Q0X4F7</accession>
<evidence type="ECO:0000313" key="1">
    <source>
        <dbReference type="EMBL" id="KAJ6778539.1"/>
    </source>
</evidence>
<name>A0A9Q0X4F7_9ROSI</name>
<reference evidence="1" key="1">
    <citation type="submission" date="2022-11" db="EMBL/GenBank/DDBJ databases">
        <authorList>
            <person name="Hyden B.L."/>
            <person name="Feng K."/>
            <person name="Yates T."/>
            <person name="Jawdy S."/>
            <person name="Smart L.B."/>
            <person name="Muchero W."/>
        </authorList>
    </citation>
    <scope>NUCLEOTIDE SEQUENCE</scope>
    <source>
        <tissue evidence="1">Shoot tip</tissue>
    </source>
</reference>
<organism evidence="1 2">
    <name type="scientific">Salix koriyanagi</name>
    <dbReference type="NCBI Taxonomy" id="2511006"/>
    <lineage>
        <taxon>Eukaryota</taxon>
        <taxon>Viridiplantae</taxon>
        <taxon>Streptophyta</taxon>
        <taxon>Embryophyta</taxon>
        <taxon>Tracheophyta</taxon>
        <taxon>Spermatophyta</taxon>
        <taxon>Magnoliopsida</taxon>
        <taxon>eudicotyledons</taxon>
        <taxon>Gunneridae</taxon>
        <taxon>Pentapetalae</taxon>
        <taxon>rosids</taxon>
        <taxon>fabids</taxon>
        <taxon>Malpighiales</taxon>
        <taxon>Salicaceae</taxon>
        <taxon>Saliceae</taxon>
        <taxon>Salix</taxon>
    </lineage>
</organism>
<dbReference type="EMBL" id="JAPFFM010000001">
    <property type="protein sequence ID" value="KAJ6778539.1"/>
    <property type="molecule type" value="Genomic_DNA"/>
</dbReference>
<sequence>MTKLYEVLRQKPLTQNFEVAKLSDINHGHGILGCLVFDILWDHGIELVDVDNGTVELVAELVEVAHTDLAEETRMVFVEEDPVVVHASCISATSRVLPVLSDTTMTSAHVTSLLPILLEAGCHFWFRKRGVASLGL</sequence>
<keyword evidence="2" id="KW-1185">Reference proteome</keyword>
<dbReference type="AlphaFoldDB" id="A0A9Q0X4F7"/>
<dbReference type="Proteomes" id="UP001151752">
    <property type="component" value="Chromosome 16"/>
</dbReference>
<protein>
    <submittedName>
        <fullName evidence="1">Uncharacterized protein</fullName>
    </submittedName>
</protein>
<gene>
    <name evidence="1" type="ORF">OIU74_002346</name>
</gene>
<proteinExistence type="predicted"/>